<dbReference type="InterPro" id="IPR016135">
    <property type="entry name" value="UBQ-conjugating_enzyme/RWD"/>
</dbReference>
<organism evidence="4">
    <name type="scientific">Rhodosorus marinus</name>
    <dbReference type="NCBI Taxonomy" id="101924"/>
    <lineage>
        <taxon>Eukaryota</taxon>
        <taxon>Rhodophyta</taxon>
        <taxon>Stylonematophyceae</taxon>
        <taxon>Stylonematales</taxon>
        <taxon>Stylonemataceae</taxon>
        <taxon>Rhodosorus</taxon>
    </lineage>
</organism>
<dbReference type="PANTHER" id="PTHR24067">
    <property type="entry name" value="UBIQUITIN-CONJUGATING ENZYME E2"/>
    <property type="match status" value="1"/>
</dbReference>
<dbReference type="PROSITE" id="PS50127">
    <property type="entry name" value="UBC_2"/>
    <property type="match status" value="1"/>
</dbReference>
<keyword evidence="2" id="KW-0472">Membrane</keyword>
<dbReference type="Pfam" id="PF00179">
    <property type="entry name" value="UQ_con"/>
    <property type="match status" value="1"/>
</dbReference>
<dbReference type="AlphaFoldDB" id="A0A7S3E6W6"/>
<feature type="domain" description="UBC core" evidence="3">
    <location>
        <begin position="57"/>
        <end position="214"/>
    </location>
</feature>
<dbReference type="FunFam" id="3.10.110.10:FF:000109">
    <property type="entry name" value="Ubiquitin-conjugating enzyme E2 J2-like"/>
    <property type="match status" value="1"/>
</dbReference>
<evidence type="ECO:0000256" key="1">
    <source>
        <dbReference type="SAM" id="MobiDB-lite"/>
    </source>
</evidence>
<protein>
    <recommendedName>
        <fullName evidence="3">UBC core domain-containing protein</fullName>
    </recommendedName>
</protein>
<sequence>MSACAVVSLGFFVFLSLLRWRRKGTTWLGWLFFFGCLPELWTLVFGLSLSAICFLFCLQKRLAAELRGVERDPPPYITPRPLPSDILKWYFVIRGPKDTPYETGIYMGKLVFPEDYPFKPPAIYMCTPNGRFRTNVKLCLSMSDFHPETWNPVWSVSAVLTGLLSFMVGTEDTFGSIGTSEFEKIKMAKCSHEFNQKDRIFKELFPDFIRNGVERGIPGGTSGDSAKTESSSVRFSFPPLPRVCFEWANTETCSSSSTNSSSSPNLTQEQGSHERKANWLLFGGSPS</sequence>
<gene>
    <name evidence="4" type="ORF">RMAR00112_LOCUS772</name>
</gene>
<dbReference type="CDD" id="cd23799">
    <property type="entry name" value="UBCc_UBE2J"/>
    <property type="match status" value="1"/>
</dbReference>
<feature type="compositionally biased region" description="Low complexity" evidence="1">
    <location>
        <begin position="254"/>
        <end position="263"/>
    </location>
</feature>
<dbReference type="Gene3D" id="3.10.110.10">
    <property type="entry name" value="Ubiquitin Conjugating Enzyme"/>
    <property type="match status" value="1"/>
</dbReference>
<dbReference type="SMART" id="SM00212">
    <property type="entry name" value="UBCc"/>
    <property type="match status" value="1"/>
</dbReference>
<keyword evidence="2" id="KW-1133">Transmembrane helix</keyword>
<dbReference type="EMBL" id="HBHW01000952">
    <property type="protein sequence ID" value="CAE0032832.1"/>
    <property type="molecule type" value="Transcribed_RNA"/>
</dbReference>
<evidence type="ECO:0000256" key="2">
    <source>
        <dbReference type="SAM" id="Phobius"/>
    </source>
</evidence>
<evidence type="ECO:0000259" key="3">
    <source>
        <dbReference type="PROSITE" id="PS50127"/>
    </source>
</evidence>
<reference evidence="4" key="1">
    <citation type="submission" date="2021-01" db="EMBL/GenBank/DDBJ databases">
        <authorList>
            <person name="Corre E."/>
            <person name="Pelletier E."/>
            <person name="Niang G."/>
            <person name="Scheremetjew M."/>
            <person name="Finn R."/>
            <person name="Kale V."/>
            <person name="Holt S."/>
            <person name="Cochrane G."/>
            <person name="Meng A."/>
            <person name="Brown T."/>
            <person name="Cohen L."/>
        </authorList>
    </citation>
    <scope>NUCLEOTIDE SEQUENCE</scope>
    <source>
        <strain evidence="4">CCMP 769</strain>
    </source>
</reference>
<feature type="region of interest" description="Disordered" evidence="1">
    <location>
        <begin position="254"/>
        <end position="287"/>
    </location>
</feature>
<feature type="transmembrane region" description="Helical" evidence="2">
    <location>
        <begin position="29"/>
        <end position="58"/>
    </location>
</feature>
<keyword evidence="2" id="KW-0812">Transmembrane</keyword>
<dbReference type="InterPro" id="IPR050113">
    <property type="entry name" value="Ub_conjugating_enzyme"/>
</dbReference>
<evidence type="ECO:0000313" key="4">
    <source>
        <dbReference type="EMBL" id="CAE0032832.1"/>
    </source>
</evidence>
<proteinExistence type="predicted"/>
<name>A0A7S3E6W6_9RHOD</name>
<dbReference type="SUPFAM" id="SSF54495">
    <property type="entry name" value="UBC-like"/>
    <property type="match status" value="1"/>
</dbReference>
<accession>A0A7S3E6W6</accession>
<dbReference type="InterPro" id="IPR000608">
    <property type="entry name" value="UBC"/>
</dbReference>